<dbReference type="AlphaFoldDB" id="A0A1L8WS81"/>
<evidence type="ECO:0000313" key="11">
    <source>
        <dbReference type="EMBL" id="OJG83853.1"/>
    </source>
</evidence>
<dbReference type="InterPro" id="IPR006685">
    <property type="entry name" value="MscS_channel_2nd"/>
</dbReference>
<dbReference type="Gene3D" id="2.30.30.60">
    <property type="match status" value="1"/>
</dbReference>
<dbReference type="InterPro" id="IPR011014">
    <property type="entry name" value="MscS_channel_TM-2"/>
</dbReference>
<evidence type="ECO:0000256" key="7">
    <source>
        <dbReference type="ARBA" id="ARBA00059688"/>
    </source>
</evidence>
<protein>
    <submittedName>
        <fullName evidence="11">Small conductance mechanosensitive ion channel protein</fullName>
    </submittedName>
</protein>
<dbReference type="Gene3D" id="1.10.287.1260">
    <property type="match status" value="1"/>
</dbReference>
<dbReference type="InterPro" id="IPR045276">
    <property type="entry name" value="YbiO_bact"/>
</dbReference>
<keyword evidence="3" id="KW-1003">Cell membrane</keyword>
<dbReference type="Proteomes" id="UP000182152">
    <property type="component" value="Unassembled WGS sequence"/>
</dbReference>
<evidence type="ECO:0000259" key="10">
    <source>
        <dbReference type="Pfam" id="PF21088"/>
    </source>
</evidence>
<evidence type="ECO:0000256" key="6">
    <source>
        <dbReference type="ARBA" id="ARBA00023136"/>
    </source>
</evidence>
<evidence type="ECO:0000259" key="9">
    <source>
        <dbReference type="Pfam" id="PF00924"/>
    </source>
</evidence>
<feature type="domain" description="Mechanosensitive ion channel transmembrane helices 2/3" evidence="10">
    <location>
        <begin position="105"/>
        <end position="145"/>
    </location>
</feature>
<feature type="transmembrane region" description="Helical" evidence="8">
    <location>
        <begin position="98"/>
        <end position="119"/>
    </location>
</feature>
<organism evidence="11 12">
    <name type="scientific">Enterococcus ratti</name>
    <dbReference type="NCBI Taxonomy" id="150033"/>
    <lineage>
        <taxon>Bacteria</taxon>
        <taxon>Bacillati</taxon>
        <taxon>Bacillota</taxon>
        <taxon>Bacilli</taxon>
        <taxon>Lactobacillales</taxon>
        <taxon>Enterococcaceae</taxon>
        <taxon>Enterococcus</taxon>
    </lineage>
</organism>
<evidence type="ECO:0000256" key="1">
    <source>
        <dbReference type="ARBA" id="ARBA00004651"/>
    </source>
</evidence>
<dbReference type="Pfam" id="PF21088">
    <property type="entry name" value="MS_channel_1st"/>
    <property type="match status" value="1"/>
</dbReference>
<evidence type="ECO:0000256" key="2">
    <source>
        <dbReference type="ARBA" id="ARBA00008017"/>
    </source>
</evidence>
<dbReference type="SUPFAM" id="SSF50182">
    <property type="entry name" value="Sm-like ribonucleoproteins"/>
    <property type="match status" value="1"/>
</dbReference>
<keyword evidence="5 8" id="KW-1133">Transmembrane helix</keyword>
<dbReference type="InterPro" id="IPR049142">
    <property type="entry name" value="MS_channel_1st"/>
</dbReference>
<proteinExistence type="inferred from homology"/>
<dbReference type="STRING" id="150033.RV14_GL000030"/>
<feature type="domain" description="Mechanosensitive ion channel MscS" evidence="9">
    <location>
        <begin position="148"/>
        <end position="213"/>
    </location>
</feature>
<dbReference type="InterPro" id="IPR023408">
    <property type="entry name" value="MscS_beta-dom_sf"/>
</dbReference>
<comment type="subcellular location">
    <subcellularLocation>
        <location evidence="1">Cell membrane</location>
        <topology evidence="1">Multi-pass membrane protein</topology>
    </subcellularLocation>
</comment>
<dbReference type="SUPFAM" id="SSF82689">
    <property type="entry name" value="Mechanosensitive channel protein MscS (YggB), C-terminal domain"/>
    <property type="match status" value="1"/>
</dbReference>
<gene>
    <name evidence="11" type="ORF">RV14_GL000030</name>
</gene>
<keyword evidence="4 8" id="KW-0812">Transmembrane</keyword>
<dbReference type="FunFam" id="2.30.30.60:FF:000001">
    <property type="entry name" value="MscS Mechanosensitive ion channel"/>
    <property type="match status" value="1"/>
</dbReference>
<evidence type="ECO:0000256" key="3">
    <source>
        <dbReference type="ARBA" id="ARBA00022475"/>
    </source>
</evidence>
<dbReference type="InterPro" id="IPR010920">
    <property type="entry name" value="LSM_dom_sf"/>
</dbReference>
<dbReference type="GO" id="GO:0008381">
    <property type="term" value="F:mechanosensitive monoatomic ion channel activity"/>
    <property type="evidence" value="ECO:0007669"/>
    <property type="project" value="InterPro"/>
</dbReference>
<dbReference type="EMBL" id="JXLB01000001">
    <property type="protein sequence ID" value="OJG83853.1"/>
    <property type="molecule type" value="Genomic_DNA"/>
</dbReference>
<evidence type="ECO:0000256" key="4">
    <source>
        <dbReference type="ARBA" id="ARBA00022692"/>
    </source>
</evidence>
<comment type="similarity">
    <text evidence="2">Belongs to the MscS (TC 1.A.23) family.</text>
</comment>
<dbReference type="PANTHER" id="PTHR30460">
    <property type="entry name" value="MODERATE CONDUCTANCE MECHANOSENSITIVE CHANNEL YBIO"/>
    <property type="match status" value="1"/>
</dbReference>
<keyword evidence="6 8" id="KW-0472">Membrane</keyword>
<keyword evidence="12" id="KW-1185">Reference proteome</keyword>
<evidence type="ECO:0000256" key="8">
    <source>
        <dbReference type="SAM" id="Phobius"/>
    </source>
</evidence>
<dbReference type="GO" id="GO:0005886">
    <property type="term" value="C:plasma membrane"/>
    <property type="evidence" value="ECO:0007669"/>
    <property type="project" value="UniProtKB-SubCell"/>
</dbReference>
<name>A0A1L8WS81_9ENTE</name>
<sequence length="312" mass="35156">MFRKEDVMFLQLAKKATTTSTEDTLTDQAVHQVNAFQRFWNNINWDAILATFIQKSLYLIFLIILFSFINRIGKYLIDKSFKQYSKKSVLNESRLKTLHSLLNTIFHYAMGFFFIYAILSVVGVPIGSLLAGAGIAGVAIGLGAQGFMSDMITGFFIIMEQQMDVGDYVKLANLSIEGTVVSVGIRTLQLKATDGTIHFIPNRNITTISNLSRANMQVLLDIRIVPEEGYDQIYQIIEKVNHQLAEKYQEELQTEPTIFGLVDLGNSNFAIRTICYVLNGKQYTLKEEFLSSYVKELTAAGFTIPNTPIILK</sequence>
<feature type="transmembrane region" description="Helical" evidence="8">
    <location>
        <begin position="57"/>
        <end position="77"/>
    </location>
</feature>
<accession>A0A1L8WS81</accession>
<dbReference type="PANTHER" id="PTHR30460:SF0">
    <property type="entry name" value="MODERATE CONDUCTANCE MECHANOSENSITIVE CHANNEL YBIO"/>
    <property type="match status" value="1"/>
</dbReference>
<evidence type="ECO:0000313" key="12">
    <source>
        <dbReference type="Proteomes" id="UP000182152"/>
    </source>
</evidence>
<comment type="function">
    <text evidence="7">May play a role in resistance to osmotic downshock.</text>
</comment>
<comment type="caution">
    <text evidence="11">The sequence shown here is derived from an EMBL/GenBank/DDBJ whole genome shotgun (WGS) entry which is preliminary data.</text>
</comment>
<evidence type="ECO:0000256" key="5">
    <source>
        <dbReference type="ARBA" id="ARBA00022989"/>
    </source>
</evidence>
<dbReference type="SUPFAM" id="SSF82861">
    <property type="entry name" value="Mechanosensitive channel protein MscS (YggB), transmembrane region"/>
    <property type="match status" value="1"/>
</dbReference>
<dbReference type="InterPro" id="IPR011066">
    <property type="entry name" value="MscS_channel_C_sf"/>
</dbReference>
<dbReference type="Gene3D" id="3.30.70.100">
    <property type="match status" value="1"/>
</dbReference>
<reference evidence="11 12" key="1">
    <citation type="submission" date="2014-12" db="EMBL/GenBank/DDBJ databases">
        <title>Draft genome sequences of 29 type strains of Enterococci.</title>
        <authorList>
            <person name="Zhong Z."/>
            <person name="Sun Z."/>
            <person name="Liu W."/>
            <person name="Zhang W."/>
            <person name="Zhang H."/>
        </authorList>
    </citation>
    <scope>NUCLEOTIDE SEQUENCE [LARGE SCALE GENOMIC DNA]</scope>
    <source>
        <strain evidence="11 12">DSM 15687</strain>
    </source>
</reference>
<dbReference type="Pfam" id="PF00924">
    <property type="entry name" value="MS_channel_2nd"/>
    <property type="match status" value="1"/>
</dbReference>